<dbReference type="EMBL" id="JBBDHD010000003">
    <property type="protein sequence ID" value="MFH7593837.1"/>
    <property type="molecule type" value="Genomic_DNA"/>
</dbReference>
<proteinExistence type="predicted"/>
<gene>
    <name evidence="2" type="ORF">WDV06_01850</name>
</gene>
<accession>A0ABW7P6C3</accession>
<dbReference type="NCBIfam" id="TIGR04267">
    <property type="entry name" value="mod_HExxH"/>
    <property type="match status" value="1"/>
</dbReference>
<dbReference type="RefSeq" id="WP_395507801.1">
    <property type="nucleotide sequence ID" value="NZ_JBBDHD010000003.1"/>
</dbReference>
<comment type="caution">
    <text evidence="2">The sequence shown here is derived from an EMBL/GenBank/DDBJ whole genome shotgun (WGS) entry which is preliminary data.</text>
</comment>
<protein>
    <submittedName>
        <fullName evidence="2">HEXXH motif-containing putative peptide modification protein</fullName>
    </submittedName>
</protein>
<evidence type="ECO:0000256" key="1">
    <source>
        <dbReference type="SAM" id="MobiDB-lite"/>
    </source>
</evidence>
<feature type="compositionally biased region" description="Basic residues" evidence="1">
    <location>
        <begin position="206"/>
        <end position="215"/>
    </location>
</feature>
<reference evidence="2 3" key="1">
    <citation type="submission" date="2024-03" db="EMBL/GenBank/DDBJ databases">
        <title>Whole genome sequencing of Streptomyces racemochromogenes, to identify antimicrobial biosynthetic gene clusters.</title>
        <authorList>
            <person name="Suryawanshi P."/>
            <person name="Krishnaraj P.U."/>
            <person name="Arun Y.P."/>
            <person name="Suryawanshi M.P."/>
            <person name="Rakshit O."/>
        </authorList>
    </citation>
    <scope>NUCLEOTIDE SEQUENCE [LARGE SCALE GENOMIC DNA]</scope>
    <source>
        <strain evidence="2 3">AUDT626</strain>
    </source>
</reference>
<evidence type="ECO:0000313" key="3">
    <source>
        <dbReference type="Proteomes" id="UP001610631"/>
    </source>
</evidence>
<name>A0ABW7P6C3_9ACTN</name>
<sequence length="427" mass="45416">MTRPTAPAPGSGAPPPAALARFAVGAPVLEALASTEPSPEGTRLVGDVRRSKRLLLLRAVLDAAPGPQAGEWWGLLEDAERQDPHAVRDVLHYPSTGVWAEETLRRLHAPHGPAPDLGHLGALAVAAALRAGIGFKTTLRPAHGRLALPTLGLLLPDRPGPLALTERSWDTSDVLPLHPLPGGRTSLDDLDPYRAPAPGHPAPVRPARRLTPKGHRRWDTQWTGALTLLERYDAARADEAGRLLRSLVPLGGGSRSNGATLPAAAGSLLARGQSPPALAATLVHEVQHGKLAALTDVLTLHTADRTPCHWAPWRTDPRPLEGLLHGTYAHLALAGYWQRAALYGARGAWARHARTRAQVAAVLPVLRGHPRLTATGRQFVEAMAGAERAMDALPPPGDQHATARRALERERRAWCAAHPELAESAGA</sequence>
<evidence type="ECO:0000313" key="2">
    <source>
        <dbReference type="EMBL" id="MFH7593837.1"/>
    </source>
</evidence>
<dbReference type="InterPro" id="IPR026337">
    <property type="entry name" value="AKG_HExxH"/>
</dbReference>
<organism evidence="2 3">
    <name type="scientific">Streptomyces racemochromogenes</name>
    <dbReference type="NCBI Taxonomy" id="67353"/>
    <lineage>
        <taxon>Bacteria</taxon>
        <taxon>Bacillati</taxon>
        <taxon>Actinomycetota</taxon>
        <taxon>Actinomycetes</taxon>
        <taxon>Kitasatosporales</taxon>
        <taxon>Streptomycetaceae</taxon>
        <taxon>Streptomyces</taxon>
    </lineage>
</organism>
<dbReference type="Proteomes" id="UP001610631">
    <property type="component" value="Unassembled WGS sequence"/>
</dbReference>
<keyword evidence="3" id="KW-1185">Reference proteome</keyword>
<feature type="region of interest" description="Disordered" evidence="1">
    <location>
        <begin position="195"/>
        <end position="215"/>
    </location>
</feature>